<dbReference type="Pfam" id="PF00001">
    <property type="entry name" value="7tm_1"/>
    <property type="match status" value="1"/>
</dbReference>
<feature type="region of interest" description="Disordered" evidence="11">
    <location>
        <begin position="348"/>
        <end position="371"/>
    </location>
</feature>
<feature type="transmembrane region" description="Helical" evidence="12">
    <location>
        <begin position="108"/>
        <end position="127"/>
    </location>
</feature>
<evidence type="ECO:0000256" key="12">
    <source>
        <dbReference type="SAM" id="Phobius"/>
    </source>
</evidence>
<organism evidence="14">
    <name type="scientific">Asterias rubens</name>
    <name type="common">Common European starfish</name>
    <name type="synonym">Asterias vulgaris</name>
    <dbReference type="NCBI Taxonomy" id="7604"/>
    <lineage>
        <taxon>Eukaryota</taxon>
        <taxon>Metazoa</taxon>
        <taxon>Echinodermata</taxon>
        <taxon>Eleutherozoa</taxon>
        <taxon>Asterozoa</taxon>
        <taxon>Asteroidea</taxon>
        <taxon>Forcipulatacea</taxon>
        <taxon>Forcipulatida</taxon>
        <taxon>Asteriidae</taxon>
        <taxon>Asterias</taxon>
    </lineage>
</organism>
<evidence type="ECO:0000256" key="1">
    <source>
        <dbReference type="ARBA" id="ARBA00004651"/>
    </source>
</evidence>
<keyword evidence="6 12" id="KW-0472">Membrane</keyword>
<dbReference type="PROSITE" id="PS50262">
    <property type="entry name" value="G_PROTEIN_RECEP_F1_2"/>
    <property type="match status" value="1"/>
</dbReference>
<feature type="transmembrane region" description="Helical" evidence="12">
    <location>
        <begin position="273"/>
        <end position="292"/>
    </location>
</feature>
<feature type="transmembrane region" description="Helical" evidence="12">
    <location>
        <begin position="31"/>
        <end position="56"/>
    </location>
</feature>
<evidence type="ECO:0000256" key="6">
    <source>
        <dbReference type="ARBA" id="ARBA00023136"/>
    </source>
</evidence>
<evidence type="ECO:0000256" key="9">
    <source>
        <dbReference type="ARBA" id="ARBA00023180"/>
    </source>
</evidence>
<evidence type="ECO:0000256" key="10">
    <source>
        <dbReference type="ARBA" id="ARBA00023224"/>
    </source>
</evidence>
<keyword evidence="7" id="KW-1015">Disulfide bond</keyword>
<sequence length="387" mass="42840">MSSGDFLSDSYSMYYNDNATVEAASLGPSAVLVPLTLGIIAVLAVVGNALVIYIVLRYRNMRSSVTNFYIMNVAISDIVFVVICVPLTSVSYGMTYWPFGQFFCKLNAYMQCVSVQATCTTLTAMTVDRYYVIMSPLASRRTRTICRAGMVCASIWIFSAVVHIPVAVFFKIEVINWFGEINEYCKFTLHKPAALSGYFIYLSLSTFLLPLTIIAVCYSLILSHLWSLSRVGRCREPTSTAGYDPLSQQSRSGALPPAQSSARTASKTWKTTRIVLCVVMLFAVCWAPLQAFNVWNAIDPEHHSSSVHVNNLRVFCLCLAYANSCINPIVYALAGTSYRHHLHQMVSGSNKSGRINSRFSPTGGRNSSYRSVRRMSRTEATSVSTCV</sequence>
<feature type="transmembrane region" description="Helical" evidence="12">
    <location>
        <begin position="312"/>
        <end position="334"/>
    </location>
</feature>
<evidence type="ECO:0000256" key="11">
    <source>
        <dbReference type="SAM" id="MobiDB-lite"/>
    </source>
</evidence>
<dbReference type="OrthoDB" id="2132067at2759"/>
<feature type="transmembrane region" description="Helical" evidence="12">
    <location>
        <begin position="68"/>
        <end position="88"/>
    </location>
</feature>
<dbReference type="PANTHER" id="PTHR45695:SF23">
    <property type="entry name" value="GALANIN-LIKE G-PROTEIN COUPLED RECEPTOR NPR-9"/>
    <property type="match status" value="1"/>
</dbReference>
<dbReference type="GO" id="GO:0004930">
    <property type="term" value="F:G protein-coupled receptor activity"/>
    <property type="evidence" value="ECO:0007669"/>
    <property type="project" value="UniProtKB-KW"/>
</dbReference>
<dbReference type="EMBL" id="MT358426">
    <property type="protein sequence ID" value="QVN25225.1"/>
    <property type="molecule type" value="mRNA"/>
</dbReference>
<evidence type="ECO:0000313" key="14">
    <source>
        <dbReference type="EMBL" id="QVN25225.1"/>
    </source>
</evidence>
<evidence type="ECO:0000256" key="3">
    <source>
        <dbReference type="ARBA" id="ARBA00022692"/>
    </source>
</evidence>
<evidence type="ECO:0000259" key="13">
    <source>
        <dbReference type="PROSITE" id="PS50262"/>
    </source>
</evidence>
<dbReference type="InterPro" id="IPR000276">
    <property type="entry name" value="GPCR_Rhodpsn"/>
</dbReference>
<dbReference type="PROSITE" id="PS00237">
    <property type="entry name" value="G_PROTEIN_RECEP_F1_1"/>
    <property type="match status" value="1"/>
</dbReference>
<keyword evidence="9" id="KW-0325">Glycoprotein</keyword>
<keyword evidence="8 14" id="KW-0675">Receptor</keyword>
<feature type="transmembrane region" description="Helical" evidence="12">
    <location>
        <begin position="198"/>
        <end position="221"/>
    </location>
</feature>
<accession>A0A8E6HQD6</accession>
<keyword evidence="10" id="KW-0807">Transducer</keyword>
<comment type="subcellular location">
    <subcellularLocation>
        <location evidence="1">Cell membrane</location>
        <topology evidence="1">Multi-pass membrane protein</topology>
    </subcellularLocation>
</comment>
<feature type="region of interest" description="Disordered" evidence="11">
    <location>
        <begin position="242"/>
        <end position="261"/>
    </location>
</feature>
<evidence type="ECO:0000256" key="7">
    <source>
        <dbReference type="ARBA" id="ARBA00023157"/>
    </source>
</evidence>
<evidence type="ECO:0000256" key="2">
    <source>
        <dbReference type="ARBA" id="ARBA00022475"/>
    </source>
</evidence>
<feature type="compositionally biased region" description="Polar residues" evidence="11">
    <location>
        <begin position="348"/>
        <end position="370"/>
    </location>
</feature>
<dbReference type="GO" id="GO:0005886">
    <property type="term" value="C:plasma membrane"/>
    <property type="evidence" value="ECO:0007669"/>
    <property type="project" value="UniProtKB-SubCell"/>
</dbReference>
<dbReference type="SUPFAM" id="SSF81321">
    <property type="entry name" value="Family A G protein-coupled receptor-like"/>
    <property type="match status" value="1"/>
</dbReference>
<feature type="domain" description="G-protein coupled receptors family 1 profile" evidence="13">
    <location>
        <begin position="47"/>
        <end position="331"/>
    </location>
</feature>
<dbReference type="SMART" id="SM01381">
    <property type="entry name" value="7TM_GPCR_Srsx"/>
    <property type="match status" value="1"/>
</dbReference>
<keyword evidence="2" id="KW-1003">Cell membrane</keyword>
<keyword evidence="4 12" id="KW-1133">Transmembrane helix</keyword>
<name>A0A8E6HQD6_ASTRU</name>
<evidence type="ECO:0000256" key="5">
    <source>
        <dbReference type="ARBA" id="ARBA00023040"/>
    </source>
</evidence>
<feature type="transmembrane region" description="Helical" evidence="12">
    <location>
        <begin position="148"/>
        <end position="170"/>
    </location>
</feature>
<dbReference type="AlphaFoldDB" id="A0A8E6HQD6"/>
<proteinExistence type="evidence at transcript level"/>
<reference evidence="14" key="1">
    <citation type="submission" date="2020-04" db="EMBL/GenBank/DDBJ databases">
        <title>Identification of kisspeptin-type receptor sequences in the starfish Asterias rubens.</title>
        <authorList>
            <person name="Semmens D.C."/>
            <person name="Elphick M.R."/>
        </authorList>
    </citation>
    <scope>NUCLEOTIDE SEQUENCE</scope>
</reference>
<keyword evidence="3 12" id="KW-0812">Transmembrane</keyword>
<protein>
    <submittedName>
        <fullName evidence="14">Kisspeptin-type receptor 8</fullName>
    </submittedName>
</protein>
<evidence type="ECO:0000256" key="8">
    <source>
        <dbReference type="ARBA" id="ARBA00023170"/>
    </source>
</evidence>
<evidence type="ECO:0000256" key="4">
    <source>
        <dbReference type="ARBA" id="ARBA00022989"/>
    </source>
</evidence>
<dbReference type="PANTHER" id="PTHR45695">
    <property type="entry name" value="LEUCOKININ RECEPTOR-RELATED"/>
    <property type="match status" value="1"/>
</dbReference>
<dbReference type="InterPro" id="IPR017452">
    <property type="entry name" value="GPCR_Rhodpsn_7TM"/>
</dbReference>
<keyword evidence="5" id="KW-0297">G-protein coupled receptor</keyword>